<dbReference type="InterPro" id="IPR057666">
    <property type="entry name" value="DrpA_SLOG"/>
</dbReference>
<dbReference type="SUPFAM" id="SSF47781">
    <property type="entry name" value="RuvA domain 2-like"/>
    <property type="match status" value="1"/>
</dbReference>
<protein>
    <submittedName>
        <fullName evidence="5">DNA-processing protein DprA</fullName>
    </submittedName>
</protein>
<evidence type="ECO:0000256" key="2">
    <source>
        <dbReference type="SAM" id="MobiDB-lite"/>
    </source>
</evidence>
<dbReference type="EMBL" id="CP098611">
    <property type="protein sequence ID" value="USR90086.1"/>
    <property type="molecule type" value="Genomic_DNA"/>
</dbReference>
<dbReference type="Pfam" id="PF17782">
    <property type="entry name" value="WHD_DprA"/>
    <property type="match status" value="1"/>
</dbReference>
<sequence>MNGDRPYWVAWSQIKRIGSVLMGRLNQQFGSLEAAWTASEAGLLTVEGIGPQLAADILRQRSHLNPDQLYAKHLEANPQFWTLCDPEYPRLLREIHAPPPLLYYRGIPDVAEMEGNAPTIAIVGTRRPSPYGLKWTRRLTHRLSQEGFTIVSGLAAGIDTEAHRTCLSLSGRTVAVVGTGVDVVYPRRNQSLYDEIIETGLVVSEYPAGTPPDRLQFPQRNRIIAGLSRATLVTEAPQKSGALITAYLANEFCRDVYALPGSLDNPNSRGCLGLITRGAQLVMDEDNLIQTLQEMPSLTSPKPRLKPEPTPQKTESVNPSPEPTAPPPVDVPAHLAQVFAAVGPEATAFDIIVEKSATEAAAVSSALLQLELMGLISALPGLRYQRS</sequence>
<evidence type="ECO:0000256" key="1">
    <source>
        <dbReference type="ARBA" id="ARBA00006525"/>
    </source>
</evidence>
<dbReference type="InterPro" id="IPR041614">
    <property type="entry name" value="DprA_WH"/>
</dbReference>
<dbReference type="Pfam" id="PF02481">
    <property type="entry name" value="DNA_processg_A"/>
    <property type="match status" value="1"/>
</dbReference>
<dbReference type="Proteomes" id="UP001056708">
    <property type="component" value="Chromosome"/>
</dbReference>
<accession>A0ABY5AP07</accession>
<dbReference type="PANTHER" id="PTHR43022">
    <property type="entry name" value="PROTEIN SMF"/>
    <property type="match status" value="1"/>
</dbReference>
<evidence type="ECO:0000313" key="6">
    <source>
        <dbReference type="Proteomes" id="UP001056708"/>
    </source>
</evidence>
<dbReference type="RefSeq" id="WP_252661772.1">
    <property type="nucleotide sequence ID" value="NZ_CP098611.1"/>
</dbReference>
<dbReference type="PANTHER" id="PTHR43022:SF1">
    <property type="entry name" value="PROTEIN SMF"/>
    <property type="match status" value="1"/>
</dbReference>
<dbReference type="InterPro" id="IPR036388">
    <property type="entry name" value="WH-like_DNA-bd_sf"/>
</dbReference>
<dbReference type="InterPro" id="IPR010994">
    <property type="entry name" value="RuvA_2-like"/>
</dbReference>
<reference evidence="5" key="1">
    <citation type="submission" date="2022-06" db="EMBL/GenBank/DDBJ databases">
        <title>Genome sequence of Phormidium yuhuli AB48 isolated from an industrial photobioreactor environment.</title>
        <authorList>
            <person name="Qiu Y."/>
            <person name="Noonan A.J.C."/>
            <person name="Dofher K."/>
            <person name="Koch M."/>
            <person name="Kieft B."/>
            <person name="Lin X."/>
            <person name="Ziels R.M."/>
            <person name="Hallam S.J."/>
        </authorList>
    </citation>
    <scope>NUCLEOTIDE SEQUENCE</scope>
    <source>
        <strain evidence="5">AB48</strain>
    </source>
</reference>
<dbReference type="Gene3D" id="1.10.10.10">
    <property type="entry name" value="Winged helix-like DNA-binding domain superfamily/Winged helix DNA-binding domain"/>
    <property type="match status" value="1"/>
</dbReference>
<feature type="domain" description="Smf/DprA SLOG" evidence="3">
    <location>
        <begin position="80"/>
        <end position="292"/>
    </location>
</feature>
<dbReference type="InterPro" id="IPR003488">
    <property type="entry name" value="DprA"/>
</dbReference>
<dbReference type="SUPFAM" id="SSF102405">
    <property type="entry name" value="MCP/YpsA-like"/>
    <property type="match status" value="1"/>
</dbReference>
<evidence type="ECO:0000259" key="4">
    <source>
        <dbReference type="Pfam" id="PF17782"/>
    </source>
</evidence>
<feature type="domain" description="DprA winged helix" evidence="4">
    <location>
        <begin position="322"/>
        <end position="381"/>
    </location>
</feature>
<name>A0ABY5AP07_9CYAN</name>
<organism evidence="5 6">
    <name type="scientific">Phormidium yuhuli AB48</name>
    <dbReference type="NCBI Taxonomy" id="2940671"/>
    <lineage>
        <taxon>Bacteria</taxon>
        <taxon>Bacillati</taxon>
        <taxon>Cyanobacteriota</taxon>
        <taxon>Cyanophyceae</taxon>
        <taxon>Oscillatoriophycideae</taxon>
        <taxon>Oscillatoriales</taxon>
        <taxon>Oscillatoriaceae</taxon>
        <taxon>Phormidium</taxon>
        <taxon>Phormidium yuhuli</taxon>
    </lineage>
</organism>
<proteinExistence type="inferred from homology"/>
<feature type="region of interest" description="Disordered" evidence="2">
    <location>
        <begin position="294"/>
        <end position="328"/>
    </location>
</feature>
<keyword evidence="6" id="KW-1185">Reference proteome</keyword>
<dbReference type="Gene3D" id="3.40.50.450">
    <property type="match status" value="1"/>
</dbReference>
<gene>
    <name evidence="5" type="primary">dprA</name>
    <name evidence="5" type="ORF">NEA10_14690</name>
</gene>
<dbReference type="NCBIfam" id="TIGR00732">
    <property type="entry name" value="dprA"/>
    <property type="match status" value="1"/>
</dbReference>
<evidence type="ECO:0000313" key="5">
    <source>
        <dbReference type="EMBL" id="USR90086.1"/>
    </source>
</evidence>
<comment type="similarity">
    <text evidence="1">Belongs to the DprA/Smf family.</text>
</comment>
<evidence type="ECO:0000259" key="3">
    <source>
        <dbReference type="Pfam" id="PF02481"/>
    </source>
</evidence>